<evidence type="ECO:0000313" key="2">
    <source>
        <dbReference type="Proteomes" id="UP001163321"/>
    </source>
</evidence>
<protein>
    <submittedName>
        <fullName evidence="1">Uncharacterized protein</fullName>
    </submittedName>
</protein>
<accession>A0ACC0VHF6</accession>
<keyword evidence="2" id="KW-1185">Reference proteome</keyword>
<comment type="caution">
    <text evidence="1">The sequence shown here is derived from an EMBL/GenBank/DDBJ whole genome shotgun (WGS) entry which is preliminary data.</text>
</comment>
<reference evidence="1 2" key="1">
    <citation type="journal article" date="2022" name="bioRxiv">
        <title>The genome of the oomycete Peronosclerospora sorghi, a cosmopolitan pathogen of maize and sorghum, is inflated with dispersed pseudogenes.</title>
        <authorList>
            <person name="Fletcher K."/>
            <person name="Martin F."/>
            <person name="Isakeit T."/>
            <person name="Cavanaugh K."/>
            <person name="Magill C."/>
            <person name="Michelmore R."/>
        </authorList>
    </citation>
    <scope>NUCLEOTIDE SEQUENCE [LARGE SCALE GENOMIC DNA]</scope>
    <source>
        <strain evidence="1">P6</strain>
    </source>
</reference>
<organism evidence="1 2">
    <name type="scientific">Peronosclerospora sorghi</name>
    <dbReference type="NCBI Taxonomy" id="230839"/>
    <lineage>
        <taxon>Eukaryota</taxon>
        <taxon>Sar</taxon>
        <taxon>Stramenopiles</taxon>
        <taxon>Oomycota</taxon>
        <taxon>Peronosporomycetes</taxon>
        <taxon>Peronosporales</taxon>
        <taxon>Peronosporaceae</taxon>
        <taxon>Peronosclerospora</taxon>
    </lineage>
</organism>
<evidence type="ECO:0000313" key="1">
    <source>
        <dbReference type="EMBL" id="KAI9905178.1"/>
    </source>
</evidence>
<gene>
    <name evidence="1" type="ORF">PsorP6_014029</name>
</gene>
<dbReference type="Proteomes" id="UP001163321">
    <property type="component" value="Chromosome 9"/>
</dbReference>
<dbReference type="EMBL" id="CM047588">
    <property type="protein sequence ID" value="KAI9905178.1"/>
    <property type="molecule type" value="Genomic_DNA"/>
</dbReference>
<proteinExistence type="predicted"/>
<name>A0ACC0VHF6_9STRA</name>
<sequence>MSSAASWRNNLVRQNGGFWGDPYLYELQLEKRLPLAQAMLQHLLFALPPCGKKHVLDLCAGSGRVASAVLRAYPTAILKLVDASQERLTMARRHLREHSITVCVQELTPSESLQFGTDESMDVVVACLAYHVLVESPRHYVQEVDTGLTVEEKYKLLFQATWRVLRPGGHVVFGDHVGQLALFTQLEILKSVGFEDVDCAWRVDDSFVAGGRKPLVQ</sequence>